<dbReference type="GO" id="GO:0003964">
    <property type="term" value="F:RNA-directed DNA polymerase activity"/>
    <property type="evidence" value="ECO:0007669"/>
    <property type="project" value="UniProtKB-KW"/>
</dbReference>
<keyword evidence="2" id="KW-0695">RNA-directed DNA polymerase</keyword>
<accession>A0A023AX53</accession>
<evidence type="ECO:0000313" key="2">
    <source>
        <dbReference type="EMBL" id="EZG42805.1"/>
    </source>
</evidence>
<dbReference type="Proteomes" id="UP000019763">
    <property type="component" value="Unassembled WGS sequence"/>
</dbReference>
<dbReference type="SUPFAM" id="SSF56672">
    <property type="entry name" value="DNA/RNA polymerases"/>
    <property type="match status" value="1"/>
</dbReference>
<keyword evidence="2" id="KW-0548">Nucleotidyltransferase</keyword>
<dbReference type="Gene3D" id="3.30.70.270">
    <property type="match status" value="1"/>
</dbReference>
<keyword evidence="3" id="KW-1185">Reference proteome</keyword>
<sequence length="86" mass="9741">MGAKTAPKHFAQVMNLILSQLETDDQVNVRSYQDDIVVAANSRAELNQRYDRVCEHLKASGFKINPNKSTKAESLDILGYRFEQGR</sequence>
<comment type="caution">
    <text evidence="2">The sequence shown here is derived from an EMBL/GenBank/DDBJ whole genome shotgun (WGS) entry which is preliminary data.</text>
</comment>
<dbReference type="InterPro" id="IPR043502">
    <property type="entry name" value="DNA/RNA_pol_sf"/>
</dbReference>
<dbReference type="AlphaFoldDB" id="A0A023AX53"/>
<organism evidence="2 3">
    <name type="scientific">Gregarina niphandrodes</name>
    <name type="common">Septate eugregarine</name>
    <dbReference type="NCBI Taxonomy" id="110365"/>
    <lineage>
        <taxon>Eukaryota</taxon>
        <taxon>Sar</taxon>
        <taxon>Alveolata</taxon>
        <taxon>Apicomplexa</taxon>
        <taxon>Conoidasida</taxon>
        <taxon>Gregarinasina</taxon>
        <taxon>Eugregarinorida</taxon>
        <taxon>Gregarinidae</taxon>
        <taxon>Gregarina</taxon>
    </lineage>
</organism>
<protein>
    <submittedName>
        <fullName evidence="2">RNA-directed DNA polymerase</fullName>
    </submittedName>
</protein>
<dbReference type="InterPro" id="IPR043128">
    <property type="entry name" value="Rev_trsase/Diguanyl_cyclase"/>
</dbReference>
<feature type="non-terminal residue" evidence="2">
    <location>
        <position position="86"/>
    </location>
</feature>
<dbReference type="RefSeq" id="XP_011133915.1">
    <property type="nucleotide sequence ID" value="XM_011135613.1"/>
</dbReference>
<dbReference type="EMBL" id="AFNH02001764">
    <property type="protein sequence ID" value="EZG42805.1"/>
    <property type="molecule type" value="Genomic_DNA"/>
</dbReference>
<proteinExistence type="predicted"/>
<evidence type="ECO:0000313" key="3">
    <source>
        <dbReference type="Proteomes" id="UP000019763"/>
    </source>
</evidence>
<keyword evidence="2" id="KW-0808">Transferase</keyword>
<feature type="domain" description="Reverse transcriptase" evidence="1">
    <location>
        <begin position="1"/>
        <end position="82"/>
    </location>
</feature>
<dbReference type="GeneID" id="22916629"/>
<reference evidence="2" key="1">
    <citation type="submission" date="2013-12" db="EMBL/GenBank/DDBJ databases">
        <authorList>
            <person name="Omoto C.K."/>
            <person name="Sibley D."/>
            <person name="Venepally P."/>
            <person name="Hadjithomas M."/>
            <person name="Karamycheva S."/>
            <person name="Brunk B."/>
            <person name="Roos D."/>
            <person name="Caler E."/>
            <person name="Lorenzi H."/>
        </authorList>
    </citation>
    <scope>NUCLEOTIDE SEQUENCE</scope>
</reference>
<dbReference type="PROSITE" id="PS50878">
    <property type="entry name" value="RT_POL"/>
    <property type="match status" value="1"/>
</dbReference>
<evidence type="ECO:0000259" key="1">
    <source>
        <dbReference type="PROSITE" id="PS50878"/>
    </source>
</evidence>
<dbReference type="Pfam" id="PF00078">
    <property type="entry name" value="RVT_1"/>
    <property type="match status" value="1"/>
</dbReference>
<name>A0A023AX53_GRENI</name>
<gene>
    <name evidence="2" type="ORF">GNI_222570</name>
</gene>
<dbReference type="InterPro" id="IPR000477">
    <property type="entry name" value="RT_dom"/>
</dbReference>
<dbReference type="VEuPathDB" id="CryptoDB:GNI_222570"/>